<dbReference type="Gene3D" id="2.30.30.40">
    <property type="entry name" value="SH3 Domains"/>
    <property type="match status" value="1"/>
</dbReference>
<dbReference type="AlphaFoldDB" id="A0A5C7FNI3"/>
<protein>
    <submittedName>
        <fullName evidence="2">SH3 domain-containing protein</fullName>
    </submittedName>
</protein>
<name>A0A5C7FNI3_9BACT</name>
<evidence type="ECO:0000259" key="1">
    <source>
        <dbReference type="Pfam" id="PF08239"/>
    </source>
</evidence>
<reference evidence="2 3" key="1">
    <citation type="submission" date="2019-08" db="EMBL/GenBank/DDBJ databases">
        <title>Lewinella sp. strain SSH13 Genome sequencing and assembly.</title>
        <authorList>
            <person name="Kim I."/>
        </authorList>
    </citation>
    <scope>NUCLEOTIDE SEQUENCE [LARGE SCALE GENOMIC DNA]</scope>
    <source>
        <strain evidence="2 3">SSH13</strain>
    </source>
</reference>
<dbReference type="EMBL" id="VOXD01000001">
    <property type="protein sequence ID" value="TXF91747.1"/>
    <property type="molecule type" value="Genomic_DNA"/>
</dbReference>
<keyword evidence="3" id="KW-1185">Reference proteome</keyword>
<accession>A0A5C7FNI3</accession>
<evidence type="ECO:0000313" key="2">
    <source>
        <dbReference type="EMBL" id="TXF91747.1"/>
    </source>
</evidence>
<dbReference type="Pfam" id="PF08239">
    <property type="entry name" value="SH3_3"/>
    <property type="match status" value="1"/>
</dbReference>
<dbReference type="OrthoDB" id="1418530at2"/>
<comment type="caution">
    <text evidence="2">The sequence shown here is derived from an EMBL/GenBank/DDBJ whole genome shotgun (WGS) entry which is preliminary data.</text>
</comment>
<dbReference type="InterPro" id="IPR003646">
    <property type="entry name" value="SH3-like_bac-type"/>
</dbReference>
<dbReference type="Proteomes" id="UP000321907">
    <property type="component" value="Unassembled WGS sequence"/>
</dbReference>
<dbReference type="PROSITE" id="PS51257">
    <property type="entry name" value="PROKAR_LIPOPROTEIN"/>
    <property type="match status" value="1"/>
</dbReference>
<gene>
    <name evidence="2" type="ORF">FUA23_00750</name>
</gene>
<feature type="domain" description="SH3b" evidence="1">
    <location>
        <begin position="58"/>
        <end position="123"/>
    </location>
</feature>
<organism evidence="2 3">
    <name type="scientific">Neolewinella aurantiaca</name>
    <dbReference type="NCBI Taxonomy" id="2602767"/>
    <lineage>
        <taxon>Bacteria</taxon>
        <taxon>Pseudomonadati</taxon>
        <taxon>Bacteroidota</taxon>
        <taxon>Saprospiria</taxon>
        <taxon>Saprospirales</taxon>
        <taxon>Lewinellaceae</taxon>
        <taxon>Neolewinella</taxon>
    </lineage>
</organism>
<evidence type="ECO:0000313" key="3">
    <source>
        <dbReference type="Proteomes" id="UP000321907"/>
    </source>
</evidence>
<proteinExistence type="predicted"/>
<sequence>MIKHVFHCLLIGLALTACKNDKAVSPEESAVSTDPAPAAEPTDAITTSGKIRYTWVDQLNVRDLPGTKGKVVARVTSKEPLTLTGETSPSAETIVLRGVAYNEPWYRITTADGKNGWVFGGAVKEKGAMKGNAVISNEEFDFPVFGHFKLENWDLLSMDDSSEGDAEIKSRNFRAEDGRMLKIEEFEAGEHGYSVTHSLSDKQGNLLKERNFSFSTEPNTIIEEVADYTDIPAKRYIRSQELDKHFMQLNERPLMVKGEWRSERID</sequence>
<dbReference type="RefSeq" id="WP_147928788.1">
    <property type="nucleotide sequence ID" value="NZ_VOXD01000001.1"/>
</dbReference>